<organism evidence="1 2">
    <name type="scientific">Hymenobacter glacialis</name>
    <dbReference type="NCBI Taxonomy" id="1908236"/>
    <lineage>
        <taxon>Bacteria</taxon>
        <taxon>Pseudomonadati</taxon>
        <taxon>Bacteroidota</taxon>
        <taxon>Cytophagia</taxon>
        <taxon>Cytophagales</taxon>
        <taxon>Hymenobacteraceae</taxon>
        <taxon>Hymenobacter</taxon>
    </lineage>
</organism>
<dbReference type="Pfam" id="PF24716">
    <property type="entry name" value="WapI"/>
    <property type="match status" value="1"/>
</dbReference>
<dbReference type="Proteomes" id="UP000177791">
    <property type="component" value="Unassembled WGS sequence"/>
</dbReference>
<reference evidence="1 2" key="1">
    <citation type="submission" date="2016-08" db="EMBL/GenBank/DDBJ databases">
        <title>Hymenobacter coccineus sp. nov., Hymenobacter lapidarius sp. nov. and Hymenobacter glacialis sp. nov., isolated from Antarctic soil.</title>
        <authorList>
            <person name="Sedlacek I."/>
            <person name="Kralova S."/>
            <person name="Kyrova K."/>
            <person name="Maslanova I."/>
            <person name="Stankova E."/>
            <person name="Vrbovska V."/>
            <person name="Nemec M."/>
            <person name="Bartak M."/>
            <person name="Svec P."/>
            <person name="Busse H.-J."/>
            <person name="Pantucek R."/>
        </authorList>
    </citation>
    <scope>NUCLEOTIDE SEQUENCE [LARGE SCALE GENOMIC DNA]</scope>
    <source>
        <strain evidence="1 2">CCM 8648</strain>
    </source>
</reference>
<comment type="caution">
    <text evidence="1">The sequence shown here is derived from an EMBL/GenBank/DDBJ whole genome shotgun (WGS) entry which is preliminary data.</text>
</comment>
<keyword evidence="2" id="KW-1185">Reference proteome</keyword>
<evidence type="ECO:0000313" key="2">
    <source>
        <dbReference type="Proteomes" id="UP000177791"/>
    </source>
</evidence>
<name>A0A1G1T2M0_9BACT</name>
<dbReference type="AlphaFoldDB" id="A0A1G1T2M0"/>
<accession>A0A1G1T2M0</accession>
<proteinExistence type="predicted"/>
<sequence length="96" mass="10754">MWTSTGEIFALHQQLHQCNESIAGNAAYTSCEGNLALTVQYDAMGHITIRGKFSEGNEYCNALDFEFQSDQTFVQMTLLELDLIVKKYGNLKGINL</sequence>
<gene>
    <name evidence="1" type="ORF">BEN48_14995</name>
</gene>
<dbReference type="InterPro" id="IPR056510">
    <property type="entry name" value="WapI"/>
</dbReference>
<dbReference type="STRING" id="1908236.BEN48_14995"/>
<evidence type="ECO:0000313" key="1">
    <source>
        <dbReference type="EMBL" id="OGX85111.1"/>
    </source>
</evidence>
<dbReference type="EMBL" id="MDZC01000062">
    <property type="protein sequence ID" value="OGX85111.1"/>
    <property type="molecule type" value="Genomic_DNA"/>
</dbReference>
<protein>
    <submittedName>
        <fullName evidence="1">Uncharacterized protein</fullName>
    </submittedName>
</protein>